<sequence length="253" mass="26915">MEAKPRDGTISSARDGTVKDDYYIMQWLVTMGSTEGSSARSLQSMATQETNPAIYHAAMNFIKPEKFPTVIMTDAIGLFHPRDLSEGNYNPMLQTLCIGLNLYMVSQNCAVSRIRNPLDGSRSSSFSTASLDGSLDGSIDGTTPAAVIATGSGVQSVFTGVIFANGTVLDERPANFCSTCTYNDTTVIDHPPVAVALAGAAAIAEDDFYPISPHISAPAFASASAPHADVGGVGEARRHQHLAHHVHRHHPRT</sequence>
<accession>A0A136INC7</accession>
<keyword evidence="2" id="KW-1185">Reference proteome</keyword>
<evidence type="ECO:0000313" key="2">
    <source>
        <dbReference type="Proteomes" id="UP000070501"/>
    </source>
</evidence>
<evidence type="ECO:0000313" key="1">
    <source>
        <dbReference type="EMBL" id="KXJ86462.1"/>
    </source>
</evidence>
<dbReference type="OrthoDB" id="1046782at2759"/>
<dbReference type="Proteomes" id="UP000070501">
    <property type="component" value="Unassembled WGS sequence"/>
</dbReference>
<dbReference type="AlphaFoldDB" id="A0A136INC7"/>
<reference evidence="2" key="1">
    <citation type="submission" date="2016-02" db="EMBL/GenBank/DDBJ databases">
        <title>Draft genome sequence of Microdochium bolleyi, a fungal endophyte of beachgrass.</title>
        <authorList>
            <consortium name="DOE Joint Genome Institute"/>
            <person name="David A.S."/>
            <person name="May G."/>
            <person name="Haridas S."/>
            <person name="Lim J."/>
            <person name="Wang M."/>
            <person name="Labutti K."/>
            <person name="Lipzen A."/>
            <person name="Barry K."/>
            <person name="Grigoriev I.V."/>
        </authorList>
    </citation>
    <scope>NUCLEOTIDE SEQUENCE [LARGE SCALE GENOMIC DNA]</scope>
    <source>
        <strain evidence="2">J235TASD1</strain>
    </source>
</reference>
<dbReference type="STRING" id="196109.A0A136INC7"/>
<proteinExistence type="predicted"/>
<dbReference type="InParanoid" id="A0A136INC7"/>
<gene>
    <name evidence="1" type="ORF">Micbo1qcDRAFT_209147</name>
</gene>
<name>A0A136INC7_9PEZI</name>
<organism evidence="1 2">
    <name type="scientific">Microdochium bolleyi</name>
    <dbReference type="NCBI Taxonomy" id="196109"/>
    <lineage>
        <taxon>Eukaryota</taxon>
        <taxon>Fungi</taxon>
        <taxon>Dikarya</taxon>
        <taxon>Ascomycota</taxon>
        <taxon>Pezizomycotina</taxon>
        <taxon>Sordariomycetes</taxon>
        <taxon>Xylariomycetidae</taxon>
        <taxon>Xylariales</taxon>
        <taxon>Microdochiaceae</taxon>
        <taxon>Microdochium</taxon>
    </lineage>
</organism>
<dbReference type="EMBL" id="KQ964268">
    <property type="protein sequence ID" value="KXJ86462.1"/>
    <property type="molecule type" value="Genomic_DNA"/>
</dbReference>
<protein>
    <submittedName>
        <fullName evidence="1">Uncharacterized protein</fullName>
    </submittedName>
</protein>